<evidence type="ECO:0000313" key="6">
    <source>
        <dbReference type="EMBL" id="MBK6975278.1"/>
    </source>
</evidence>
<gene>
    <name evidence="4 6" type="primary">msrA</name>
    <name evidence="6" type="ORF">IPH26_20830</name>
</gene>
<comment type="catalytic activity">
    <reaction evidence="2 4">
        <text>L-methionyl-[protein] + [thioredoxin]-disulfide + H2O = L-methionyl-(S)-S-oxide-[protein] + [thioredoxin]-dithiol</text>
        <dbReference type="Rhea" id="RHEA:14217"/>
        <dbReference type="Rhea" id="RHEA-COMP:10698"/>
        <dbReference type="Rhea" id="RHEA-COMP:10700"/>
        <dbReference type="Rhea" id="RHEA-COMP:12313"/>
        <dbReference type="Rhea" id="RHEA-COMP:12315"/>
        <dbReference type="ChEBI" id="CHEBI:15377"/>
        <dbReference type="ChEBI" id="CHEBI:16044"/>
        <dbReference type="ChEBI" id="CHEBI:29950"/>
        <dbReference type="ChEBI" id="CHEBI:44120"/>
        <dbReference type="ChEBI" id="CHEBI:50058"/>
        <dbReference type="EC" id="1.8.4.11"/>
    </reaction>
</comment>
<dbReference type="HAMAP" id="MF_01401">
    <property type="entry name" value="MsrA"/>
    <property type="match status" value="1"/>
</dbReference>
<dbReference type="Gene3D" id="3.30.1060.10">
    <property type="entry name" value="Peptide methionine sulphoxide reductase MsrA"/>
    <property type="match status" value="1"/>
</dbReference>
<dbReference type="InterPro" id="IPR036509">
    <property type="entry name" value="Met_Sox_Rdtase_MsrA_sf"/>
</dbReference>
<sequence>MNDSTANRETATEVATLGGGCFWCIEGVYSRMRGVIAAESGYSGGHTANPTYRQICGGDTGHAEVVRITFDPAVVSYRDVLEVFFTVHDPTTPNRQGNDVGTQYRSVIFHHSPQQLAIAQALIAELEADKVFPAPIVTALLPATSFYMAEVYHQLYYSSNADQPYCQYVVAPKLEKFRRKFAELAKE</sequence>
<keyword evidence="1 4" id="KW-0560">Oxidoreductase</keyword>
<dbReference type="GO" id="GO:0008113">
    <property type="term" value="F:peptide-methionine (S)-S-oxide reductase activity"/>
    <property type="evidence" value="ECO:0007669"/>
    <property type="project" value="UniProtKB-UniRule"/>
</dbReference>
<evidence type="ECO:0000256" key="3">
    <source>
        <dbReference type="ARBA" id="ARBA00048782"/>
    </source>
</evidence>
<dbReference type="NCBIfam" id="TIGR00401">
    <property type="entry name" value="msrA"/>
    <property type="match status" value="1"/>
</dbReference>
<dbReference type="Pfam" id="PF01625">
    <property type="entry name" value="PMSR"/>
    <property type="match status" value="1"/>
</dbReference>
<dbReference type="AlphaFoldDB" id="A0A9D7HNY5"/>
<organism evidence="6 7">
    <name type="scientific">Candidatus Methylophosphatis roskildensis</name>
    <dbReference type="NCBI Taxonomy" id="2899263"/>
    <lineage>
        <taxon>Bacteria</taxon>
        <taxon>Pseudomonadati</taxon>
        <taxon>Pseudomonadota</taxon>
        <taxon>Betaproteobacteria</taxon>
        <taxon>Nitrosomonadales</taxon>
        <taxon>Sterolibacteriaceae</taxon>
        <taxon>Candidatus Methylophosphatis</taxon>
    </lineage>
</organism>
<reference evidence="6" key="1">
    <citation type="submission" date="2020-10" db="EMBL/GenBank/DDBJ databases">
        <title>Connecting structure to function with the recovery of over 1000 high-quality activated sludge metagenome-assembled genomes encoding full-length rRNA genes using long-read sequencing.</title>
        <authorList>
            <person name="Singleton C.M."/>
            <person name="Petriglieri F."/>
            <person name="Kristensen J.M."/>
            <person name="Kirkegaard R.H."/>
            <person name="Michaelsen T.Y."/>
            <person name="Andersen M.H."/>
            <person name="Karst S.M."/>
            <person name="Dueholm M.S."/>
            <person name="Nielsen P.H."/>
            <person name="Albertsen M."/>
        </authorList>
    </citation>
    <scope>NUCLEOTIDE SEQUENCE</scope>
    <source>
        <strain evidence="6">Bjer_18-Q3-R1-45_BAT3C.347</strain>
    </source>
</reference>
<name>A0A9D7HNY5_9PROT</name>
<comment type="function">
    <text evidence="4">Has an important function as a repair enzyme for proteins that have been inactivated by oxidation. Catalyzes the reversible oxidation-reduction of methionine sulfoxide in proteins to methionine.</text>
</comment>
<evidence type="ECO:0000256" key="4">
    <source>
        <dbReference type="HAMAP-Rule" id="MF_01401"/>
    </source>
</evidence>
<comment type="similarity">
    <text evidence="4">Belongs to the MsrA Met sulfoxide reductase family.</text>
</comment>
<evidence type="ECO:0000256" key="1">
    <source>
        <dbReference type="ARBA" id="ARBA00023002"/>
    </source>
</evidence>
<feature type="domain" description="Peptide methionine sulphoxide reductase MsrA" evidence="5">
    <location>
        <begin position="15"/>
        <end position="167"/>
    </location>
</feature>
<dbReference type="EMBL" id="JADJEV010000005">
    <property type="protein sequence ID" value="MBK6975278.1"/>
    <property type="molecule type" value="Genomic_DNA"/>
</dbReference>
<accession>A0A9D7HNY5</accession>
<protein>
    <recommendedName>
        <fullName evidence="4">Peptide methionine sulfoxide reductase MsrA</fullName>
        <shortName evidence="4">Protein-methionine-S-oxide reductase</shortName>
        <ecNumber evidence="4">1.8.4.11</ecNumber>
    </recommendedName>
    <alternativeName>
        <fullName evidence="4">Peptide-methionine (S)-S-oxide reductase</fullName>
        <shortName evidence="4">Peptide Met(O) reductase</shortName>
    </alternativeName>
</protein>
<evidence type="ECO:0000256" key="2">
    <source>
        <dbReference type="ARBA" id="ARBA00047806"/>
    </source>
</evidence>
<feature type="active site" evidence="4">
    <location>
        <position position="21"/>
    </location>
</feature>
<dbReference type="InterPro" id="IPR002569">
    <property type="entry name" value="Met_Sox_Rdtase_MsrA_dom"/>
</dbReference>
<proteinExistence type="inferred from homology"/>
<evidence type="ECO:0000259" key="5">
    <source>
        <dbReference type="Pfam" id="PF01625"/>
    </source>
</evidence>
<evidence type="ECO:0000313" key="7">
    <source>
        <dbReference type="Proteomes" id="UP000807785"/>
    </source>
</evidence>
<dbReference type="SUPFAM" id="SSF55068">
    <property type="entry name" value="Peptide methionine sulfoxide reductase"/>
    <property type="match status" value="1"/>
</dbReference>
<comment type="caution">
    <text evidence="6">The sequence shown here is derived from an EMBL/GenBank/DDBJ whole genome shotgun (WGS) entry which is preliminary data.</text>
</comment>
<dbReference type="PANTHER" id="PTHR43774:SF1">
    <property type="entry name" value="PEPTIDE METHIONINE SULFOXIDE REDUCTASE MSRA 2"/>
    <property type="match status" value="1"/>
</dbReference>
<dbReference type="EC" id="1.8.4.11" evidence="4"/>
<comment type="catalytic activity">
    <reaction evidence="3 4">
        <text>[thioredoxin]-disulfide + L-methionine + H2O = L-methionine (S)-S-oxide + [thioredoxin]-dithiol</text>
        <dbReference type="Rhea" id="RHEA:19993"/>
        <dbReference type="Rhea" id="RHEA-COMP:10698"/>
        <dbReference type="Rhea" id="RHEA-COMP:10700"/>
        <dbReference type="ChEBI" id="CHEBI:15377"/>
        <dbReference type="ChEBI" id="CHEBI:29950"/>
        <dbReference type="ChEBI" id="CHEBI:50058"/>
        <dbReference type="ChEBI" id="CHEBI:57844"/>
        <dbReference type="ChEBI" id="CHEBI:58772"/>
        <dbReference type="EC" id="1.8.4.11"/>
    </reaction>
</comment>
<dbReference type="Proteomes" id="UP000807785">
    <property type="component" value="Unassembled WGS sequence"/>
</dbReference>
<dbReference type="PANTHER" id="PTHR43774">
    <property type="entry name" value="PEPTIDE METHIONINE SULFOXIDE REDUCTASE"/>
    <property type="match status" value="1"/>
</dbReference>